<comment type="caution">
    <text evidence="4">The sequence shown here is derived from an EMBL/GenBank/DDBJ whole genome shotgun (WGS) entry which is preliminary data.</text>
</comment>
<dbReference type="Pfam" id="PF22725">
    <property type="entry name" value="GFO_IDH_MocA_C3"/>
    <property type="match status" value="1"/>
</dbReference>
<dbReference type="InterPro" id="IPR036291">
    <property type="entry name" value="NAD(P)-bd_dom_sf"/>
</dbReference>
<dbReference type="Proteomes" id="UP001501598">
    <property type="component" value="Unassembled WGS sequence"/>
</dbReference>
<dbReference type="PANTHER" id="PTHR43818:SF11">
    <property type="entry name" value="BCDNA.GH03377"/>
    <property type="match status" value="1"/>
</dbReference>
<dbReference type="EMBL" id="BAABGT010000075">
    <property type="protein sequence ID" value="GAA4552871.1"/>
    <property type="molecule type" value="Genomic_DNA"/>
</dbReference>
<evidence type="ECO:0000259" key="3">
    <source>
        <dbReference type="Pfam" id="PF22725"/>
    </source>
</evidence>
<evidence type="ECO:0000259" key="2">
    <source>
        <dbReference type="Pfam" id="PF01408"/>
    </source>
</evidence>
<name>A0ABP8RYZ4_9PSEU</name>
<sequence>MTSLRIAIVGAGMIGVVHRRAALLAGAEVAGVLASSPERSAQVAAEWGTRPYSDVAEIAASDVDLVHVTSPNATHAPYVEALLAAGKHVVCEKPLGLTVAEARAMTEQAREVGVVATVPYVYRFHPLVREIRARAEAGEFGRWSLLHGSYLQDWLLAADSSNWRVDPAQGGRSRAFADIGSHWCDLVEWVSGEEIAAVSAQTGVTVAERPTGSVTSFSGAAEGPAAAVTTEDVVVLLLRTRSGVLGTLTVSQVAPGRRNRLWFELDGSRGSAVFDQENPEQIWLGSPDGDRLVSRDPSRGSAEQRRLATLPAGHAQGYAQCFEAFVADTYAAVGGADPVGLPTFTDGLRSARLIEAVLRSAESGGWEEV</sequence>
<keyword evidence="5" id="KW-1185">Reference proteome</keyword>
<dbReference type="PANTHER" id="PTHR43818">
    <property type="entry name" value="BCDNA.GH03377"/>
    <property type="match status" value="1"/>
</dbReference>
<dbReference type="Gene3D" id="3.40.50.720">
    <property type="entry name" value="NAD(P)-binding Rossmann-like Domain"/>
    <property type="match status" value="1"/>
</dbReference>
<dbReference type="Pfam" id="PF01408">
    <property type="entry name" value="GFO_IDH_MocA"/>
    <property type="match status" value="1"/>
</dbReference>
<reference evidence="5" key="1">
    <citation type="journal article" date="2019" name="Int. J. Syst. Evol. Microbiol.">
        <title>The Global Catalogue of Microorganisms (GCM) 10K type strain sequencing project: providing services to taxonomists for standard genome sequencing and annotation.</title>
        <authorList>
            <consortium name="The Broad Institute Genomics Platform"/>
            <consortium name="The Broad Institute Genome Sequencing Center for Infectious Disease"/>
            <person name="Wu L."/>
            <person name="Ma J."/>
        </authorList>
    </citation>
    <scope>NUCLEOTIDE SEQUENCE [LARGE SCALE GENOMIC DNA]</scope>
    <source>
        <strain evidence="5">JCM 17906</strain>
    </source>
</reference>
<evidence type="ECO:0000313" key="4">
    <source>
        <dbReference type="EMBL" id="GAA4552871.1"/>
    </source>
</evidence>
<accession>A0ABP8RYZ4</accession>
<dbReference type="RefSeq" id="WP_345422636.1">
    <property type="nucleotide sequence ID" value="NZ_BAABGT010000075.1"/>
</dbReference>
<organism evidence="4 5">
    <name type="scientific">Pseudonocardia xishanensis</name>
    <dbReference type="NCBI Taxonomy" id="630995"/>
    <lineage>
        <taxon>Bacteria</taxon>
        <taxon>Bacillati</taxon>
        <taxon>Actinomycetota</taxon>
        <taxon>Actinomycetes</taxon>
        <taxon>Pseudonocardiales</taxon>
        <taxon>Pseudonocardiaceae</taxon>
        <taxon>Pseudonocardia</taxon>
    </lineage>
</organism>
<proteinExistence type="predicted"/>
<keyword evidence="1" id="KW-0560">Oxidoreductase</keyword>
<feature type="domain" description="Gfo/Idh/MocA-like oxidoreductase N-terminal" evidence="2">
    <location>
        <begin position="4"/>
        <end position="118"/>
    </location>
</feature>
<protein>
    <submittedName>
        <fullName evidence="4">Gfo/Idh/MocA family oxidoreductase</fullName>
    </submittedName>
</protein>
<evidence type="ECO:0000313" key="5">
    <source>
        <dbReference type="Proteomes" id="UP001501598"/>
    </source>
</evidence>
<dbReference type="InterPro" id="IPR050463">
    <property type="entry name" value="Gfo/Idh/MocA_oxidrdct_glycsds"/>
</dbReference>
<evidence type="ECO:0000256" key="1">
    <source>
        <dbReference type="ARBA" id="ARBA00023002"/>
    </source>
</evidence>
<dbReference type="SUPFAM" id="SSF51735">
    <property type="entry name" value="NAD(P)-binding Rossmann-fold domains"/>
    <property type="match status" value="1"/>
</dbReference>
<dbReference type="InterPro" id="IPR055170">
    <property type="entry name" value="GFO_IDH_MocA-like_dom"/>
</dbReference>
<feature type="domain" description="GFO/IDH/MocA-like oxidoreductase" evidence="3">
    <location>
        <begin position="128"/>
        <end position="272"/>
    </location>
</feature>
<dbReference type="InterPro" id="IPR000683">
    <property type="entry name" value="Gfo/Idh/MocA-like_OxRdtase_N"/>
</dbReference>
<gene>
    <name evidence="4" type="ORF">GCM10023175_47470</name>
</gene>
<dbReference type="SUPFAM" id="SSF55347">
    <property type="entry name" value="Glyceraldehyde-3-phosphate dehydrogenase-like, C-terminal domain"/>
    <property type="match status" value="1"/>
</dbReference>
<dbReference type="Gene3D" id="3.30.360.10">
    <property type="entry name" value="Dihydrodipicolinate Reductase, domain 2"/>
    <property type="match status" value="1"/>
</dbReference>